<dbReference type="OMA" id="KCEAGFS"/>
<dbReference type="Proteomes" id="UP000007819">
    <property type="component" value="Chromosome X"/>
</dbReference>
<keyword evidence="2" id="KW-1185">Reference proteome</keyword>
<dbReference type="RefSeq" id="XP_008185177.1">
    <property type="nucleotide sequence ID" value="XM_008186955.1"/>
</dbReference>
<reference evidence="2" key="1">
    <citation type="submission" date="2010-06" db="EMBL/GenBank/DDBJ databases">
        <authorList>
            <person name="Jiang H."/>
            <person name="Abraham K."/>
            <person name="Ali S."/>
            <person name="Alsbrooks S.L."/>
            <person name="Anim B.N."/>
            <person name="Anosike U.S."/>
            <person name="Attaway T."/>
            <person name="Bandaranaike D.P."/>
            <person name="Battles P.K."/>
            <person name="Bell S.N."/>
            <person name="Bell A.V."/>
            <person name="Beltran B."/>
            <person name="Bickham C."/>
            <person name="Bustamante Y."/>
            <person name="Caleb T."/>
            <person name="Canada A."/>
            <person name="Cardenas V."/>
            <person name="Carter K."/>
            <person name="Chacko J."/>
            <person name="Chandrabose M.N."/>
            <person name="Chavez D."/>
            <person name="Chavez A."/>
            <person name="Chen L."/>
            <person name="Chu H.-S."/>
            <person name="Claassen K.J."/>
            <person name="Cockrell R."/>
            <person name="Collins M."/>
            <person name="Cooper J.A."/>
            <person name="Cree A."/>
            <person name="Curry S.M."/>
            <person name="Da Y."/>
            <person name="Dao M.D."/>
            <person name="Das B."/>
            <person name="Davila M.-L."/>
            <person name="Davy-Carroll L."/>
            <person name="Denson S."/>
            <person name="Dinh H."/>
            <person name="Ebong V.E."/>
            <person name="Edwards J.R."/>
            <person name="Egan A."/>
            <person name="El-Daye J."/>
            <person name="Escobedo L."/>
            <person name="Fernandez S."/>
            <person name="Fernando P.R."/>
            <person name="Flagg N."/>
            <person name="Forbes L.D."/>
            <person name="Fowler R.G."/>
            <person name="Fu Q."/>
            <person name="Gabisi R.A."/>
            <person name="Ganer J."/>
            <person name="Garbino Pronczuk A."/>
            <person name="Garcia R.M."/>
            <person name="Garner T."/>
            <person name="Garrett T.E."/>
            <person name="Gonzalez D.A."/>
            <person name="Hamid H."/>
            <person name="Hawkins E.S."/>
            <person name="Hirani K."/>
            <person name="Hogues M.E."/>
            <person name="Hollins B."/>
            <person name="Hsiao C.-H."/>
            <person name="Jabil R."/>
            <person name="James M.L."/>
            <person name="Jhangiani S.N."/>
            <person name="Johnson B."/>
            <person name="Johnson Q."/>
            <person name="Joshi V."/>
            <person name="Kalu J.B."/>
            <person name="Kam C."/>
            <person name="Kashfia A."/>
            <person name="Keebler J."/>
            <person name="Kisamo H."/>
            <person name="Kovar C.L."/>
            <person name="Lago L.A."/>
            <person name="Lai C.-Y."/>
            <person name="Laidlaw J."/>
            <person name="Lara F."/>
            <person name="Le T.-K."/>
            <person name="Lee S.L."/>
            <person name="Legall F.H."/>
            <person name="Lemon S.J."/>
            <person name="Lewis L.R."/>
            <person name="Li B."/>
            <person name="Liu Y."/>
            <person name="Liu Y.-S."/>
            <person name="Lopez J."/>
            <person name="Lozado R.J."/>
            <person name="Lu J."/>
            <person name="Madu R.C."/>
            <person name="Maheshwari M."/>
            <person name="Maheshwari R."/>
            <person name="Malloy K."/>
            <person name="Martinez E."/>
            <person name="Mathew T."/>
            <person name="Mercado I.C."/>
            <person name="Mercado C."/>
            <person name="Meyer B."/>
            <person name="Montgomery K."/>
            <person name="Morgan M.B."/>
            <person name="Munidasa M."/>
            <person name="Nazareth L.V."/>
            <person name="Nelson J."/>
            <person name="Ng B.M."/>
            <person name="Nguyen N.B."/>
            <person name="Nguyen P.Q."/>
            <person name="Nguyen T."/>
            <person name="Obregon M."/>
            <person name="Okwuonu G.O."/>
            <person name="Onwere C.G."/>
            <person name="Orozco G."/>
            <person name="Parra A."/>
            <person name="Patel S."/>
            <person name="Patil S."/>
            <person name="Perez A."/>
            <person name="Perez Y."/>
            <person name="Pham C."/>
            <person name="Primus E.L."/>
            <person name="Pu L.-L."/>
            <person name="Puazo M."/>
            <person name="Qin X."/>
            <person name="Quiroz J.B."/>
            <person name="Reese J."/>
            <person name="Richards S."/>
            <person name="Rives C.M."/>
            <person name="Robberts R."/>
            <person name="Ruiz S.J."/>
            <person name="Ruiz M.J."/>
            <person name="Santibanez J."/>
            <person name="Schneider B.W."/>
            <person name="Sisson I."/>
            <person name="Smith M."/>
            <person name="Sodergren E."/>
            <person name="Song X.-Z."/>
            <person name="Song B.B."/>
            <person name="Summersgill H."/>
            <person name="Thelus R."/>
            <person name="Thornton R.D."/>
            <person name="Trejos Z.Y."/>
            <person name="Usmani K."/>
            <person name="Vattathil S."/>
            <person name="Villasana D."/>
            <person name="Walker D.L."/>
            <person name="Wang S."/>
            <person name="Wang K."/>
            <person name="White C.S."/>
            <person name="Williams A.C."/>
            <person name="Williamson J."/>
            <person name="Wilson K."/>
            <person name="Woghiren I.O."/>
            <person name="Woodworth J.R."/>
            <person name="Worley K.C."/>
            <person name="Wright R.A."/>
            <person name="Wu W."/>
            <person name="Young L."/>
            <person name="Zhang L."/>
            <person name="Zhang J."/>
            <person name="Zhu Y."/>
            <person name="Muzny D.M."/>
            <person name="Weinstock G."/>
            <person name="Gibbs R.A."/>
        </authorList>
    </citation>
    <scope>NUCLEOTIDE SEQUENCE [LARGE SCALE GENOMIC DNA]</scope>
    <source>
        <strain evidence="2">LSR1</strain>
    </source>
</reference>
<proteinExistence type="predicted"/>
<dbReference type="EnsemblMetazoa" id="XM_008186955.1">
    <property type="protein sequence ID" value="XP_008185177.1"/>
    <property type="gene ID" value="LOC103310007"/>
</dbReference>
<dbReference type="PANTHER" id="PTHR45913">
    <property type="entry name" value="EPM2A-INTERACTING PROTEIN 1"/>
    <property type="match status" value="1"/>
</dbReference>
<dbReference type="PANTHER" id="PTHR45913:SF19">
    <property type="entry name" value="LOW QUALITY PROTEIN: ZINC FINGER BED DOMAIN-CONTAINING PROTEIN 5-LIKE"/>
    <property type="match status" value="1"/>
</dbReference>
<dbReference type="KEGG" id="api:103310007"/>
<accession>A0A8R2B7K0</accession>
<dbReference type="OrthoDB" id="10062525at2759"/>
<evidence type="ECO:0000313" key="2">
    <source>
        <dbReference type="Proteomes" id="UP000007819"/>
    </source>
</evidence>
<protein>
    <recommendedName>
        <fullName evidence="3">SCAN domain-containing protein 3</fullName>
    </recommendedName>
</protein>
<sequence length="164" mass="18858">MLTAIQNENNISFMPHDTSALIQEHLQGLEANLKEYFPPINSNKAWIRNPFSINIETTFPDLNVESLIELSCDTALKDIYKERPLIDIWLSCHQEYPVVAEQAITFLMPFVTTYKCEAGFSTLVFLKNKYRNQLEVEPDLGIKLTSFPANLEFLVKNKPLHTSH</sequence>
<organism evidence="1 2">
    <name type="scientific">Acyrthosiphon pisum</name>
    <name type="common">Pea aphid</name>
    <dbReference type="NCBI Taxonomy" id="7029"/>
    <lineage>
        <taxon>Eukaryota</taxon>
        <taxon>Metazoa</taxon>
        <taxon>Ecdysozoa</taxon>
        <taxon>Arthropoda</taxon>
        <taxon>Hexapoda</taxon>
        <taxon>Insecta</taxon>
        <taxon>Pterygota</taxon>
        <taxon>Neoptera</taxon>
        <taxon>Paraneoptera</taxon>
        <taxon>Hemiptera</taxon>
        <taxon>Sternorrhyncha</taxon>
        <taxon>Aphidomorpha</taxon>
        <taxon>Aphidoidea</taxon>
        <taxon>Aphididae</taxon>
        <taxon>Macrosiphini</taxon>
        <taxon>Acyrthosiphon</taxon>
    </lineage>
</organism>
<dbReference type="GeneID" id="103310007"/>
<reference evidence="1" key="2">
    <citation type="submission" date="2022-06" db="UniProtKB">
        <authorList>
            <consortium name="EnsemblMetazoa"/>
        </authorList>
    </citation>
    <scope>IDENTIFICATION</scope>
</reference>
<name>A0A8R2B7K0_ACYPI</name>
<evidence type="ECO:0008006" key="3">
    <source>
        <dbReference type="Google" id="ProtNLM"/>
    </source>
</evidence>
<dbReference type="AlphaFoldDB" id="A0A8R2B7K0"/>
<evidence type="ECO:0000313" key="1">
    <source>
        <dbReference type="EnsemblMetazoa" id="XP_008185177.1"/>
    </source>
</evidence>